<dbReference type="NCBIfam" id="NF033573">
    <property type="entry name" value="transpos_IS200"/>
    <property type="match status" value="1"/>
</dbReference>
<dbReference type="Pfam" id="PF01797">
    <property type="entry name" value="Y1_Tnp"/>
    <property type="match status" value="1"/>
</dbReference>
<reference evidence="2 3" key="1">
    <citation type="journal article" date="2015" name="Genome Announc.">
        <title>Expanding the biotechnology potential of lactobacilli through comparative genomics of 213 strains and associated genera.</title>
        <authorList>
            <person name="Sun Z."/>
            <person name="Harris H.M."/>
            <person name="McCann A."/>
            <person name="Guo C."/>
            <person name="Argimon S."/>
            <person name="Zhang W."/>
            <person name="Yang X."/>
            <person name="Jeffery I.B."/>
            <person name="Cooney J.C."/>
            <person name="Kagawa T.F."/>
            <person name="Liu W."/>
            <person name="Song Y."/>
            <person name="Salvetti E."/>
            <person name="Wrobel A."/>
            <person name="Rasinkangas P."/>
            <person name="Parkhill J."/>
            <person name="Rea M.C."/>
            <person name="O'Sullivan O."/>
            <person name="Ritari J."/>
            <person name="Douillard F.P."/>
            <person name="Paul Ross R."/>
            <person name="Yang R."/>
            <person name="Briner A.E."/>
            <person name="Felis G.E."/>
            <person name="de Vos W.M."/>
            <person name="Barrangou R."/>
            <person name="Klaenhammer T.R."/>
            <person name="Caufield P.W."/>
            <person name="Cui Y."/>
            <person name="Zhang H."/>
            <person name="O'Toole P.W."/>
        </authorList>
    </citation>
    <scope>NUCLEOTIDE SEQUENCE [LARGE SCALE GENOMIC DNA]</scope>
    <source>
        <strain evidence="2 3">DSM 14421</strain>
    </source>
</reference>
<dbReference type="GO" id="GO:0006313">
    <property type="term" value="P:DNA transposition"/>
    <property type="evidence" value="ECO:0007669"/>
    <property type="project" value="InterPro"/>
</dbReference>
<dbReference type="PANTHER" id="PTHR33360:SF2">
    <property type="entry name" value="TRANSPOSASE FOR INSERTION SEQUENCE ELEMENT IS200"/>
    <property type="match status" value="1"/>
</dbReference>
<dbReference type="InterPro" id="IPR036515">
    <property type="entry name" value="Transposase_17_sf"/>
</dbReference>
<dbReference type="SUPFAM" id="SSF143422">
    <property type="entry name" value="Transposase IS200-like"/>
    <property type="match status" value="1"/>
</dbReference>
<gene>
    <name evidence="2" type="ORF">FC85_GL002371</name>
</gene>
<evidence type="ECO:0000259" key="1">
    <source>
        <dbReference type="SMART" id="SM01321"/>
    </source>
</evidence>
<comment type="caution">
    <text evidence="2">The sequence shown here is derived from an EMBL/GenBank/DDBJ whole genome shotgun (WGS) entry which is preliminary data.</text>
</comment>
<dbReference type="EMBL" id="AZEY01000023">
    <property type="protein sequence ID" value="KRL68556.1"/>
    <property type="molecule type" value="Genomic_DNA"/>
</dbReference>
<protein>
    <submittedName>
        <fullName evidence="2">Transposase family protein A</fullName>
    </submittedName>
</protein>
<dbReference type="AlphaFoldDB" id="A0A0R1SHJ8"/>
<feature type="domain" description="Transposase IS200-like" evidence="1">
    <location>
        <begin position="15"/>
        <end position="134"/>
    </location>
</feature>
<dbReference type="InterPro" id="IPR002686">
    <property type="entry name" value="Transposase_17"/>
</dbReference>
<dbReference type="GO" id="GO:0003677">
    <property type="term" value="F:DNA binding"/>
    <property type="evidence" value="ECO:0007669"/>
    <property type="project" value="InterPro"/>
</dbReference>
<dbReference type="GO" id="GO:0004803">
    <property type="term" value="F:transposase activity"/>
    <property type="evidence" value="ECO:0007669"/>
    <property type="project" value="InterPro"/>
</dbReference>
<organism evidence="2 3">
    <name type="scientific">Lentilactobacillus diolivorans DSM 14421</name>
    <dbReference type="NCBI Taxonomy" id="1423739"/>
    <lineage>
        <taxon>Bacteria</taxon>
        <taxon>Bacillati</taxon>
        <taxon>Bacillota</taxon>
        <taxon>Bacilli</taxon>
        <taxon>Lactobacillales</taxon>
        <taxon>Lactobacillaceae</taxon>
        <taxon>Lentilactobacillus</taxon>
    </lineage>
</organism>
<dbReference type="Proteomes" id="UP000052013">
    <property type="component" value="Unassembled WGS sequence"/>
</dbReference>
<dbReference type="STRING" id="1423739.FC85_GL002371"/>
<accession>A0A0R1SHJ8</accession>
<dbReference type="Gene3D" id="3.30.70.1290">
    <property type="entry name" value="Transposase IS200-like"/>
    <property type="match status" value="1"/>
</dbReference>
<dbReference type="SMART" id="SM01321">
    <property type="entry name" value="Y1_Tnp"/>
    <property type="match status" value="1"/>
</dbReference>
<dbReference type="PATRIC" id="fig|1423739.3.peg.2467"/>
<sequence length="149" mass="17439">MQENSKDLHYTRTSVYSLQYHLIIVTKYRRGVFVGPVKQELEELLRSLASQFGMKIEEMEIMPDHVHLLVDAVPKYSISSIMKGLKGVTARMLFMHHPEIKNKLWGGHLWQPSYFAVTVSERSEEQIREYIRHQKPNPAKESKDNDQIT</sequence>
<name>A0A0R1SHJ8_9LACO</name>
<evidence type="ECO:0000313" key="3">
    <source>
        <dbReference type="Proteomes" id="UP000052013"/>
    </source>
</evidence>
<proteinExistence type="predicted"/>
<evidence type="ECO:0000313" key="2">
    <source>
        <dbReference type="EMBL" id="KRL68556.1"/>
    </source>
</evidence>
<dbReference type="RefSeq" id="WP_057864001.1">
    <property type="nucleotide sequence ID" value="NZ_AZEY01000023.1"/>
</dbReference>
<dbReference type="PANTHER" id="PTHR33360">
    <property type="entry name" value="TRANSPOSASE FOR INSERTION SEQUENCE ELEMENT IS200"/>
    <property type="match status" value="1"/>
</dbReference>